<dbReference type="RefSeq" id="WP_124079993.1">
    <property type="nucleotide sequence ID" value="NZ_UWPJ01000019.1"/>
</dbReference>
<dbReference type="InterPro" id="IPR003488">
    <property type="entry name" value="DprA"/>
</dbReference>
<protein>
    <submittedName>
        <fullName evidence="4">Uncharacterized protein</fullName>
    </submittedName>
</protein>
<dbReference type="Pfam" id="PF02481">
    <property type="entry name" value="DNA_processg_A"/>
    <property type="match status" value="1"/>
</dbReference>
<feature type="domain" description="DprA winged helix" evidence="3">
    <location>
        <begin position="318"/>
        <end position="365"/>
    </location>
</feature>
<evidence type="ECO:0000313" key="4">
    <source>
        <dbReference type="EMBL" id="VCU70477.1"/>
    </source>
</evidence>
<dbReference type="Proteomes" id="UP000277294">
    <property type="component" value="Unassembled WGS sequence"/>
</dbReference>
<dbReference type="EMBL" id="UWPJ01000019">
    <property type="protein sequence ID" value="VCU70477.1"/>
    <property type="molecule type" value="Genomic_DNA"/>
</dbReference>
<dbReference type="InterPro" id="IPR036388">
    <property type="entry name" value="WH-like_DNA-bd_sf"/>
</dbReference>
<keyword evidence="5" id="KW-1185">Reference proteome</keyword>
<dbReference type="OrthoDB" id="9785707at2"/>
<gene>
    <name evidence="4" type="ORF">PIGHUM_02549</name>
</gene>
<dbReference type="GO" id="GO:0009294">
    <property type="term" value="P:DNA-mediated transformation"/>
    <property type="evidence" value="ECO:0007669"/>
    <property type="project" value="InterPro"/>
</dbReference>
<proteinExistence type="inferred from homology"/>
<dbReference type="PANTHER" id="PTHR43022:SF1">
    <property type="entry name" value="PROTEIN SMF"/>
    <property type="match status" value="1"/>
</dbReference>
<dbReference type="NCBIfam" id="TIGR00732">
    <property type="entry name" value="dprA"/>
    <property type="match status" value="1"/>
</dbReference>
<feature type="domain" description="Smf/DprA SLOG" evidence="2">
    <location>
        <begin position="86"/>
        <end position="297"/>
    </location>
</feature>
<dbReference type="SUPFAM" id="SSF102405">
    <property type="entry name" value="MCP/YpsA-like"/>
    <property type="match status" value="1"/>
</dbReference>
<evidence type="ECO:0000313" key="5">
    <source>
        <dbReference type="Proteomes" id="UP000277294"/>
    </source>
</evidence>
<reference evidence="4 5" key="1">
    <citation type="submission" date="2018-10" db="EMBL/GenBank/DDBJ databases">
        <authorList>
            <person name="Criscuolo A."/>
        </authorList>
    </citation>
    <scope>NUCLEOTIDE SEQUENCE [LARGE SCALE GENOMIC DNA]</scope>
    <source>
        <strain evidence="4">DnA1</strain>
    </source>
</reference>
<dbReference type="Gene3D" id="3.40.50.450">
    <property type="match status" value="1"/>
</dbReference>
<organism evidence="4 5">
    <name type="scientific">Pigmentiphaga humi</name>
    <dbReference type="NCBI Taxonomy" id="2478468"/>
    <lineage>
        <taxon>Bacteria</taxon>
        <taxon>Pseudomonadati</taxon>
        <taxon>Pseudomonadota</taxon>
        <taxon>Betaproteobacteria</taxon>
        <taxon>Burkholderiales</taxon>
        <taxon>Alcaligenaceae</taxon>
        <taxon>Pigmentiphaga</taxon>
    </lineage>
</organism>
<dbReference type="Pfam" id="PF17782">
    <property type="entry name" value="WHD_DprA"/>
    <property type="match status" value="1"/>
</dbReference>
<evidence type="ECO:0000259" key="3">
    <source>
        <dbReference type="Pfam" id="PF17782"/>
    </source>
</evidence>
<evidence type="ECO:0000256" key="1">
    <source>
        <dbReference type="ARBA" id="ARBA00006525"/>
    </source>
</evidence>
<sequence>MPLVHSQEELSAWLRLSLEPGIGPATAGELLREIGPPPTLYGLSRQALAERLPAPLAGQLRDPPSAPMREAVERALEWVQAPGRHVLTLGDGAYPQALRDLHDPPPVLYVCGDPAWLSRPAIAVVGARNATPDGLASAHAFARHLARQGWCIVSGMALGIDAAAHRGALEAGAAGGGTIAVVGTGADVVYPARHRRLAQEIEAMGAIVSEFPLGTPALAHQFPRRNRLVAGLARGTLVAEAALRSGSLITARLAAETGREVFAIPGSIHSPLARGCHALIRQGATLVESAEDILDELHGARRLFGRSGEEPGSAPVPADGLLAAMGYGPIHLDALAARSGLAVPVLQARLLALELQGRVARLDGGRYQVCRAHNA</sequence>
<dbReference type="InterPro" id="IPR057666">
    <property type="entry name" value="DrpA_SLOG"/>
</dbReference>
<dbReference type="AlphaFoldDB" id="A0A3P4B2G3"/>
<dbReference type="PANTHER" id="PTHR43022">
    <property type="entry name" value="PROTEIN SMF"/>
    <property type="match status" value="1"/>
</dbReference>
<evidence type="ECO:0000259" key="2">
    <source>
        <dbReference type="Pfam" id="PF02481"/>
    </source>
</evidence>
<dbReference type="Gene3D" id="1.10.10.10">
    <property type="entry name" value="Winged helix-like DNA-binding domain superfamily/Winged helix DNA-binding domain"/>
    <property type="match status" value="1"/>
</dbReference>
<accession>A0A3P4B2G3</accession>
<dbReference type="InterPro" id="IPR041614">
    <property type="entry name" value="DprA_WH"/>
</dbReference>
<comment type="similarity">
    <text evidence="1">Belongs to the DprA/Smf family.</text>
</comment>
<name>A0A3P4B2G3_9BURK</name>